<protein>
    <recommendedName>
        <fullName evidence="5">Sigma-70 family RNA polymerase sigma factor</fullName>
    </recommendedName>
</protein>
<proteinExistence type="predicted"/>
<dbReference type="Gene3D" id="1.20.140.160">
    <property type="match status" value="1"/>
</dbReference>
<keyword evidence="2" id="KW-1133">Transmembrane helix</keyword>
<sequence length="443" mass="48946">MTGKDRSVLDHLVWFNPMIRTTLRHAVNIDEEMAKIILGRMELEVIQQVERNPGIPQERLGGILHTRLHELMARSGSLRAEGAASKAPSEGDSPTVPDGPRERVEGVQVKIRARTETIRRSLNDLDELPREILRQRYLKGLNDSQIASELDLSSEVVSRMAETSLVNLLGVYLGPDAKTLPATSEPGCCQDFWRVPFTNYVRNQLDPDTTHLLESQGFKCRRCGGMIVLLHTILDVFRSGESAAGGTRKSNAGEGFPERESIGRSRLKIVGGAFATLLIGIIVALFVQSSVGREQMIGPSQEMTILQPVPVDSEFAMPAASPYIGDYERAVTAYEKGQYSVALGRWERLYTEGVPVPNLLLYLGVTQLLSGKVEEAAQTLVRHVPQGSAGIPYHFYRAQALLIIGRVEEAREELRAVLAGGESSYRDDAERQLTTLLSPRPTH</sequence>
<evidence type="ECO:0008006" key="5">
    <source>
        <dbReference type="Google" id="ProtNLM"/>
    </source>
</evidence>
<dbReference type="AlphaFoldDB" id="A0A948RW58"/>
<dbReference type="SUPFAM" id="SSF88659">
    <property type="entry name" value="Sigma3 and sigma4 domains of RNA polymerase sigma factors"/>
    <property type="match status" value="1"/>
</dbReference>
<evidence type="ECO:0000313" key="4">
    <source>
        <dbReference type="Proteomes" id="UP000777784"/>
    </source>
</evidence>
<dbReference type="InterPro" id="IPR013324">
    <property type="entry name" value="RNA_pol_sigma_r3/r4-like"/>
</dbReference>
<feature type="region of interest" description="Disordered" evidence="1">
    <location>
        <begin position="77"/>
        <end position="102"/>
    </location>
</feature>
<dbReference type="InterPro" id="IPR011990">
    <property type="entry name" value="TPR-like_helical_dom_sf"/>
</dbReference>
<gene>
    <name evidence="3" type="ORF">KJ970_04180</name>
</gene>
<evidence type="ECO:0000256" key="2">
    <source>
        <dbReference type="SAM" id="Phobius"/>
    </source>
</evidence>
<keyword evidence="2" id="KW-0472">Membrane</keyword>
<dbReference type="SUPFAM" id="SSF48452">
    <property type="entry name" value="TPR-like"/>
    <property type="match status" value="1"/>
</dbReference>
<comment type="caution">
    <text evidence="3">The sequence shown here is derived from an EMBL/GenBank/DDBJ whole genome shotgun (WGS) entry which is preliminary data.</text>
</comment>
<dbReference type="Pfam" id="PF13432">
    <property type="entry name" value="TPR_16"/>
    <property type="match status" value="1"/>
</dbReference>
<evidence type="ECO:0000313" key="3">
    <source>
        <dbReference type="EMBL" id="MBU2690102.1"/>
    </source>
</evidence>
<organism evidence="3 4">
    <name type="scientific">Eiseniibacteriota bacterium</name>
    <dbReference type="NCBI Taxonomy" id="2212470"/>
    <lineage>
        <taxon>Bacteria</taxon>
        <taxon>Candidatus Eiseniibacteriota</taxon>
    </lineage>
</organism>
<reference evidence="3" key="1">
    <citation type="submission" date="2021-05" db="EMBL/GenBank/DDBJ databases">
        <title>Energy efficiency and biological interactions define the core microbiome of deep oligotrophic groundwater.</title>
        <authorList>
            <person name="Mehrshad M."/>
            <person name="Lopez-Fernandez M."/>
            <person name="Bell E."/>
            <person name="Bernier-Latmani R."/>
            <person name="Bertilsson S."/>
            <person name="Dopson M."/>
        </authorList>
    </citation>
    <scope>NUCLEOTIDE SEQUENCE</scope>
    <source>
        <strain evidence="3">Modern_marine.mb.64</strain>
    </source>
</reference>
<dbReference type="Gene3D" id="1.25.40.10">
    <property type="entry name" value="Tetratricopeptide repeat domain"/>
    <property type="match status" value="1"/>
</dbReference>
<accession>A0A948RW58</accession>
<dbReference type="Proteomes" id="UP000777784">
    <property type="component" value="Unassembled WGS sequence"/>
</dbReference>
<feature type="transmembrane region" description="Helical" evidence="2">
    <location>
        <begin position="269"/>
        <end position="287"/>
    </location>
</feature>
<evidence type="ECO:0000256" key="1">
    <source>
        <dbReference type="SAM" id="MobiDB-lite"/>
    </source>
</evidence>
<keyword evidence="2" id="KW-0812">Transmembrane</keyword>
<name>A0A948RW58_UNCEI</name>
<dbReference type="EMBL" id="JAHJDP010000023">
    <property type="protein sequence ID" value="MBU2690102.1"/>
    <property type="molecule type" value="Genomic_DNA"/>
</dbReference>